<evidence type="ECO:0000259" key="1">
    <source>
        <dbReference type="Pfam" id="PF01182"/>
    </source>
</evidence>
<dbReference type="GO" id="GO:0005975">
    <property type="term" value="P:carbohydrate metabolic process"/>
    <property type="evidence" value="ECO:0007669"/>
    <property type="project" value="InterPro"/>
</dbReference>
<dbReference type="AlphaFoldDB" id="A0A1G2G0X7"/>
<dbReference type="STRING" id="1802114.A2719_03485"/>
<dbReference type="SUPFAM" id="SSF100950">
    <property type="entry name" value="NagB/RpiA/CoA transferase-like"/>
    <property type="match status" value="1"/>
</dbReference>
<evidence type="ECO:0000313" key="3">
    <source>
        <dbReference type="Proteomes" id="UP000177480"/>
    </source>
</evidence>
<dbReference type="InterPro" id="IPR006148">
    <property type="entry name" value="Glc/Gal-6P_isomerase"/>
</dbReference>
<dbReference type="PANTHER" id="PTHR11054:SF0">
    <property type="entry name" value="6-PHOSPHOGLUCONOLACTONASE"/>
    <property type="match status" value="1"/>
</dbReference>
<dbReference type="Pfam" id="PF01182">
    <property type="entry name" value="Glucosamine_iso"/>
    <property type="match status" value="1"/>
</dbReference>
<comment type="caution">
    <text evidence="2">The sequence shown here is derived from an EMBL/GenBank/DDBJ whole genome shotgun (WGS) entry which is preliminary data.</text>
</comment>
<reference evidence="2 3" key="1">
    <citation type="journal article" date="2016" name="Nat. Commun.">
        <title>Thousands of microbial genomes shed light on interconnected biogeochemical processes in an aquifer system.</title>
        <authorList>
            <person name="Anantharaman K."/>
            <person name="Brown C.T."/>
            <person name="Hug L.A."/>
            <person name="Sharon I."/>
            <person name="Castelle C.J."/>
            <person name="Probst A.J."/>
            <person name="Thomas B.C."/>
            <person name="Singh A."/>
            <person name="Wilkins M.J."/>
            <person name="Karaoz U."/>
            <person name="Brodie E.L."/>
            <person name="Williams K.H."/>
            <person name="Hubbard S.S."/>
            <person name="Banfield J.F."/>
        </authorList>
    </citation>
    <scope>NUCLEOTIDE SEQUENCE [LARGE SCALE GENOMIC DNA]</scope>
</reference>
<dbReference type="InterPro" id="IPR039104">
    <property type="entry name" value="6PGL"/>
</dbReference>
<dbReference type="EMBL" id="MHNK01000010">
    <property type="protein sequence ID" value="OGZ43995.1"/>
    <property type="molecule type" value="Genomic_DNA"/>
</dbReference>
<dbReference type="PANTHER" id="PTHR11054">
    <property type="entry name" value="6-PHOSPHOGLUCONOLACTONASE"/>
    <property type="match status" value="1"/>
</dbReference>
<dbReference type="Proteomes" id="UP000177480">
    <property type="component" value="Unassembled WGS sequence"/>
</dbReference>
<accession>A0A1G2G0X7</accession>
<organism evidence="2 3">
    <name type="scientific">Candidatus Ryanbacteria bacterium RIFCSPHIGHO2_01_FULL_45_22</name>
    <dbReference type="NCBI Taxonomy" id="1802114"/>
    <lineage>
        <taxon>Bacteria</taxon>
        <taxon>Candidatus Ryaniibacteriota</taxon>
    </lineage>
</organism>
<dbReference type="InterPro" id="IPR037171">
    <property type="entry name" value="NagB/RpiA_transferase-like"/>
</dbReference>
<sequence>MKITQCKSTQETQARAGELLRALLMDAKEHTQSVLLLLSGGSAFSLLDAIPKDALGEQVTIGVLDERFSQDEADNNSFQLTGTKFYANAYAVGVSFIDTRAGAAETQALLADRFEKALHEWAEAHVDGVIIATMGVGADGHTAGIMPFPENPVLFQKLFEDKTKWVAAYDAGTKNPYPFRVTVTMPFLRTQVDHAVVYAVGEEKKSALEKVLLVEGSLAETPARIFHEMSDVRMYFVSI</sequence>
<evidence type="ECO:0000313" key="2">
    <source>
        <dbReference type="EMBL" id="OGZ43995.1"/>
    </source>
</evidence>
<proteinExistence type="predicted"/>
<feature type="domain" description="Glucosamine/galactosamine-6-phosphate isomerase" evidence="1">
    <location>
        <begin position="9"/>
        <end position="228"/>
    </location>
</feature>
<protein>
    <recommendedName>
        <fullName evidence="1">Glucosamine/galactosamine-6-phosphate isomerase domain-containing protein</fullName>
    </recommendedName>
</protein>
<name>A0A1G2G0X7_9BACT</name>
<dbReference type="Gene3D" id="3.40.50.1360">
    <property type="match status" value="1"/>
</dbReference>
<gene>
    <name evidence="2" type="ORF">A2719_03485</name>
</gene>